<keyword evidence="9" id="KW-1185">Reference proteome</keyword>
<dbReference type="VEuPathDB" id="VectorBase:AALB20_034934"/>
<evidence type="ECO:0000259" key="7">
    <source>
        <dbReference type="Pfam" id="PF00135"/>
    </source>
</evidence>
<feature type="signal peptide" evidence="6">
    <location>
        <begin position="1"/>
        <end position="21"/>
    </location>
</feature>
<feature type="compositionally biased region" description="Polar residues" evidence="4">
    <location>
        <begin position="66"/>
        <end position="80"/>
    </location>
</feature>
<keyword evidence="2 6" id="KW-0732">Signal</keyword>
<evidence type="ECO:0000256" key="2">
    <source>
        <dbReference type="ARBA" id="ARBA00022729"/>
    </source>
</evidence>
<reference evidence="8" key="2">
    <citation type="submission" date="2022-08" db="UniProtKB">
        <authorList>
            <consortium name="EnsemblMetazoa"/>
        </authorList>
    </citation>
    <scope>IDENTIFICATION</scope>
    <source>
        <strain evidence="8">STECLA/ALBI9_A</strain>
    </source>
</reference>
<dbReference type="VEuPathDB" id="VectorBase:AALB003542"/>
<dbReference type="InterPro" id="IPR051093">
    <property type="entry name" value="Neuroligin/BSAL"/>
</dbReference>
<feature type="compositionally biased region" description="Low complexity" evidence="4">
    <location>
        <begin position="1086"/>
        <end position="1105"/>
    </location>
</feature>
<evidence type="ECO:0000313" key="8">
    <source>
        <dbReference type="EnsemblMetazoa" id="AALB003542-PA"/>
    </source>
</evidence>
<keyword evidence="5" id="KW-0812">Transmembrane</keyword>
<feature type="compositionally biased region" description="Low complexity" evidence="4">
    <location>
        <begin position="1422"/>
        <end position="1440"/>
    </location>
</feature>
<dbReference type="PANTHER" id="PTHR43903">
    <property type="entry name" value="NEUROLIGIN"/>
    <property type="match status" value="1"/>
</dbReference>
<feature type="chain" id="PRO_5043377278" description="Carboxylesterase type B domain-containing protein" evidence="6">
    <location>
        <begin position="22"/>
        <end position="1440"/>
    </location>
</feature>
<dbReference type="Proteomes" id="UP000069272">
    <property type="component" value="Chromosome 2R"/>
</dbReference>
<reference evidence="8 9" key="1">
    <citation type="journal article" date="2017" name="G3 (Bethesda)">
        <title>The Physical Genome Mapping of Anopheles albimanus Corrected Scaffold Misassemblies and Identified Interarm Rearrangements in Genus Anopheles.</title>
        <authorList>
            <person name="Artemov G.N."/>
            <person name="Peery A.N."/>
            <person name="Jiang X."/>
            <person name="Tu Z."/>
            <person name="Stegniy V.N."/>
            <person name="Sharakhova M.V."/>
            <person name="Sharakhov I.V."/>
        </authorList>
    </citation>
    <scope>NUCLEOTIDE SEQUENCE [LARGE SCALE GENOMIC DNA]</scope>
    <source>
        <strain evidence="8 9">ALBI9_A</strain>
    </source>
</reference>
<dbReference type="FunFam" id="3.40.50.1820:FF:000138">
    <property type="entry name" value="Neuroligin-1-like Protein"/>
    <property type="match status" value="1"/>
</dbReference>
<dbReference type="SUPFAM" id="SSF53474">
    <property type="entry name" value="alpha/beta-Hydrolases"/>
    <property type="match status" value="1"/>
</dbReference>
<feature type="region of interest" description="Disordered" evidence="4">
    <location>
        <begin position="104"/>
        <end position="136"/>
    </location>
</feature>
<dbReference type="InterPro" id="IPR029058">
    <property type="entry name" value="AB_hydrolase_fold"/>
</dbReference>
<keyword evidence="5" id="KW-1133">Transmembrane helix</keyword>
<feature type="region of interest" description="Disordered" evidence="4">
    <location>
        <begin position="1212"/>
        <end position="1256"/>
    </location>
</feature>
<dbReference type="EnsemblMetazoa" id="AALB003542-RA">
    <property type="protein sequence ID" value="AALB003542-PA"/>
    <property type="gene ID" value="AALB003542"/>
</dbReference>
<evidence type="ECO:0000256" key="1">
    <source>
        <dbReference type="ARBA" id="ARBA00005964"/>
    </source>
</evidence>
<organism evidence="8 9">
    <name type="scientific">Anopheles albimanus</name>
    <name type="common">New world malaria mosquito</name>
    <dbReference type="NCBI Taxonomy" id="7167"/>
    <lineage>
        <taxon>Eukaryota</taxon>
        <taxon>Metazoa</taxon>
        <taxon>Ecdysozoa</taxon>
        <taxon>Arthropoda</taxon>
        <taxon>Hexapoda</taxon>
        <taxon>Insecta</taxon>
        <taxon>Pterygota</taxon>
        <taxon>Neoptera</taxon>
        <taxon>Endopterygota</taxon>
        <taxon>Diptera</taxon>
        <taxon>Nematocera</taxon>
        <taxon>Culicoidea</taxon>
        <taxon>Culicidae</taxon>
        <taxon>Anophelinae</taxon>
        <taxon>Anopheles</taxon>
    </lineage>
</organism>
<feature type="region of interest" description="Disordered" evidence="4">
    <location>
        <begin position="801"/>
        <end position="833"/>
    </location>
</feature>
<feature type="region of interest" description="Disordered" evidence="4">
    <location>
        <begin position="56"/>
        <end position="89"/>
    </location>
</feature>
<feature type="region of interest" description="Disordered" evidence="4">
    <location>
        <begin position="1065"/>
        <end position="1138"/>
    </location>
</feature>
<evidence type="ECO:0000256" key="5">
    <source>
        <dbReference type="SAM" id="Phobius"/>
    </source>
</evidence>
<accession>A0A182FAL3</accession>
<comment type="similarity">
    <text evidence="1">Belongs to the type-B carboxylesterase/lipase family.</text>
</comment>
<feature type="domain" description="Carboxylesterase type B" evidence="7">
    <location>
        <begin position="140"/>
        <end position="685"/>
    </location>
</feature>
<feature type="compositionally biased region" description="Basic residues" evidence="4">
    <location>
        <begin position="911"/>
        <end position="921"/>
    </location>
</feature>
<dbReference type="PROSITE" id="PS00941">
    <property type="entry name" value="CARBOXYLESTERASE_B_2"/>
    <property type="match status" value="1"/>
</dbReference>
<dbReference type="InterPro" id="IPR019819">
    <property type="entry name" value="Carboxylesterase_B_CS"/>
</dbReference>
<feature type="compositionally biased region" description="Acidic residues" evidence="4">
    <location>
        <begin position="1065"/>
        <end position="1074"/>
    </location>
</feature>
<evidence type="ECO:0000313" key="9">
    <source>
        <dbReference type="Proteomes" id="UP000069272"/>
    </source>
</evidence>
<evidence type="ECO:0000256" key="6">
    <source>
        <dbReference type="SAM" id="SignalP"/>
    </source>
</evidence>
<protein>
    <recommendedName>
        <fullName evidence="7">Carboxylesterase type B domain-containing protein</fullName>
    </recommendedName>
</protein>
<dbReference type="InterPro" id="IPR002018">
    <property type="entry name" value="CarbesteraseB"/>
</dbReference>
<evidence type="ECO:0000256" key="4">
    <source>
        <dbReference type="SAM" id="MobiDB-lite"/>
    </source>
</evidence>
<sequence>MSKCVTLVLLTLVVSVRRSCQQVETILDSSEYDDLGLPAQTTQAQRKPQQIAGFVASDGTDLYPPSSMSNDSPFQSRQPVPSSPVYAGNNPFLARADHYRKPSVSIRTQQGPAAAARDAHHQQQQQGYDPRDGTPYTRDIAVKQGILRGSVRVMHPQSGLKNVDQYLGIPYAEAPVGSRRFMPPSAPIPWNGLKMATKLSPVCPQNLPSLNNANNNYSKGRYDQIKRLLPYLKVESEDCLYLNLYVPSYDGIGPQTKYPVIVYIHGESYEWNSGNPYDGSILASYGQVIVVTLNFRLGILGFMKPGISDHTTSNFGLLDQIAALQWIKENIGAFGGDAKLVTVMGHGTGAACTNFLMVSPVAKGLFHRAILMSGSALSDWALTQHPLQSTMQVLQGLNCPLNGENDEVTACLRRKRYSEILGVKTASPQFSTRFGPIVDGLVIPNLPHKVMGQYSDIFSGYDLLYGMTELESYHILNAVALTYGLLENERDNLLRFYMQNRFEIRPDLALAATLREYTDIYMDPNKALADEHRDNLLEILSDARVAAPMVQTGLYLSKVNPKCYMYVFGHNSEAGEYGRLSQSVVGEDLAYVFGAPLGQVGPFQHHYNARERLFSEAMMKYFSNFAKTGNPKAPWKDLFLNLNPEDWSYYDVDWPEYNSVNQSYLHMGITPVVGHRYRQNYMKFWNEQLPEELKKITTSKAHAPFSDFFNPSAGPGGGGRTRPGGGTTQHPEFVTGHINLFPIKVDIERPTEDPFKELIYRMKDPLVGPGMYNAPATSALPEKTVGPTGVGLAVSAELQKHHKHLQHQHQQQQHQSAKEQLELGRGPGVDEDSSAEIMKSESTLTMLIAVAIVFLLFNIVVIVAYVVRRHLASSAANCKAKRKYDDVMLESVAGTGANMSEKPLEDGTLHSLHHHHHHHHQQQQQQQQHHPHLHHHQLAAAHAGAGYIFDTGAGLGSRGDAGVRKSNSYEPVAKQSTLEPLASSPIAVDTVDSHTKVYDWMAGSGHCRMMDAASEAPMRPPCVPPHKISVAIDATPQARSNSVLRQEPIEITKAKSFDYGDEAAECLESPDEDEERRRRSGTLGDSCSSSATTSTSSSYSSSSSTGRPADLRLGAPGTTGPMYYNYGSDHAQPGLRHGGMKDERTVAEEEVTSFIEPTGEDINVTSRDESIEKDPLSPEEALRVIQRRNFPKVLPDHPRGAAATIGASMKRRSLPPQSLYGPLHGHSLRREQHPSPAAAAGATGAGGGARLVPAPPPRICSTLGRPSALTGRHHRSSNNFISSPPIVAEEPPMAEDPPLALNTLHVGPLLPTHQESTYMTMSRQNSVEDDGTEPAGPVRGPDSPEPTTPVDIICIEHKPESHYSYIRPAGLMRTPSSFKCPVEMRPPSQSSATLEGETEPAIAPPEPQPGDGQLPERDKLSSESSATDTTSGSTGTIKKL</sequence>
<dbReference type="ESTHER" id="anoda-w5jax6">
    <property type="family name" value="Neuroligin"/>
</dbReference>
<dbReference type="Gene3D" id="3.40.50.1820">
    <property type="entry name" value="alpha/beta hydrolase"/>
    <property type="match status" value="1"/>
</dbReference>
<feature type="compositionally biased region" description="Low complexity" evidence="4">
    <location>
        <begin position="109"/>
        <end position="128"/>
    </location>
</feature>
<proteinExistence type="inferred from homology"/>
<feature type="region of interest" description="Disordered" evidence="4">
    <location>
        <begin position="1324"/>
        <end position="1350"/>
    </location>
</feature>
<keyword evidence="5" id="KW-0472">Membrane</keyword>
<keyword evidence="3" id="KW-0325">Glycoprotein</keyword>
<feature type="region of interest" description="Disordered" evidence="4">
    <location>
        <begin position="1377"/>
        <end position="1440"/>
    </location>
</feature>
<feature type="transmembrane region" description="Helical" evidence="5">
    <location>
        <begin position="844"/>
        <end position="867"/>
    </location>
</feature>
<dbReference type="Pfam" id="PF00135">
    <property type="entry name" value="COesterase"/>
    <property type="match status" value="1"/>
</dbReference>
<dbReference type="STRING" id="7167.A0A182FAL3"/>
<name>A0A182FAL3_ANOAL</name>
<feature type="region of interest" description="Disordered" evidence="4">
    <location>
        <begin position="911"/>
        <end position="937"/>
    </location>
</feature>
<evidence type="ECO:0000256" key="3">
    <source>
        <dbReference type="ARBA" id="ARBA00023180"/>
    </source>
</evidence>